<dbReference type="AlphaFoldDB" id="A0A0J5FWE9"/>
<keyword evidence="2" id="KW-1185">Reference proteome</keyword>
<proteinExistence type="predicted"/>
<dbReference type="PATRIC" id="fig|880157.4.peg.687"/>
<gene>
    <name evidence="1" type="ORF">AB204_03310</name>
</gene>
<dbReference type="EMBL" id="LFCV01000018">
    <property type="protein sequence ID" value="KMJ46518.1"/>
    <property type="molecule type" value="Genomic_DNA"/>
</dbReference>
<dbReference type="Proteomes" id="UP000036277">
    <property type="component" value="Unassembled WGS sequence"/>
</dbReference>
<accession>A0A0J5FWE9</accession>
<evidence type="ECO:0000313" key="2">
    <source>
        <dbReference type="Proteomes" id="UP000036277"/>
    </source>
</evidence>
<reference evidence="1 2" key="1">
    <citation type="submission" date="2015-06" db="EMBL/GenBank/DDBJ databases">
        <title>Draft Whole-Genome Sequence of the Entomopathogenic Bacterium Xenorhabdus khoisanae.</title>
        <authorList>
            <person name="Naidoo S."/>
            <person name="Featherston J."/>
            <person name="Gray V.M."/>
        </authorList>
    </citation>
    <scope>NUCLEOTIDE SEQUENCE [LARGE SCALE GENOMIC DNA]</scope>
    <source>
        <strain evidence="1 2">MCB</strain>
    </source>
</reference>
<sequence length="61" mass="7201">MEWLKSDLEKAYSRGKVSILNFHDGAEHFTQKNTDEQKREFKIFKIVVGNKFSNLVSRIKN</sequence>
<comment type="caution">
    <text evidence="1">The sequence shown here is derived from an EMBL/GenBank/DDBJ whole genome shotgun (WGS) entry which is preliminary data.</text>
</comment>
<name>A0A0J5FWE9_9GAMM</name>
<protein>
    <submittedName>
        <fullName evidence="1">Uncharacterized protein</fullName>
    </submittedName>
</protein>
<evidence type="ECO:0000313" key="1">
    <source>
        <dbReference type="EMBL" id="KMJ46518.1"/>
    </source>
</evidence>
<organism evidence="1 2">
    <name type="scientific">Xenorhabdus khoisanae</name>
    <dbReference type="NCBI Taxonomy" id="880157"/>
    <lineage>
        <taxon>Bacteria</taxon>
        <taxon>Pseudomonadati</taxon>
        <taxon>Pseudomonadota</taxon>
        <taxon>Gammaproteobacteria</taxon>
        <taxon>Enterobacterales</taxon>
        <taxon>Morganellaceae</taxon>
        <taxon>Xenorhabdus</taxon>
    </lineage>
</organism>